<protein>
    <submittedName>
        <fullName evidence="11">MFS transporter</fullName>
    </submittedName>
</protein>
<evidence type="ECO:0000256" key="8">
    <source>
        <dbReference type="SAM" id="MobiDB-lite"/>
    </source>
</evidence>
<dbReference type="Gene3D" id="1.20.1250.20">
    <property type="entry name" value="MFS general substrate transporter like domains"/>
    <property type="match status" value="1"/>
</dbReference>
<evidence type="ECO:0000313" key="11">
    <source>
        <dbReference type="EMBL" id="NEE01838.1"/>
    </source>
</evidence>
<dbReference type="CDD" id="cd17324">
    <property type="entry name" value="MFS_NepI_like"/>
    <property type="match status" value="1"/>
</dbReference>
<evidence type="ECO:0000256" key="4">
    <source>
        <dbReference type="ARBA" id="ARBA00022475"/>
    </source>
</evidence>
<dbReference type="AlphaFoldDB" id="A0A6L9SBF2"/>
<dbReference type="Pfam" id="PF07690">
    <property type="entry name" value="MFS_1"/>
    <property type="match status" value="1"/>
</dbReference>
<keyword evidence="3" id="KW-0813">Transport</keyword>
<comment type="caution">
    <text evidence="11">The sequence shown here is derived from an EMBL/GenBank/DDBJ whole genome shotgun (WGS) entry which is preliminary data.</text>
</comment>
<dbReference type="PANTHER" id="PTHR43271">
    <property type="entry name" value="BLL2771 PROTEIN"/>
    <property type="match status" value="1"/>
</dbReference>
<gene>
    <name evidence="11" type="ORF">G1H10_16820</name>
</gene>
<dbReference type="PANTHER" id="PTHR43271:SF1">
    <property type="entry name" value="INNER MEMBRANE TRANSPORT PROTEIN YNFM"/>
    <property type="match status" value="1"/>
</dbReference>
<keyword evidence="5 9" id="KW-0812">Transmembrane</keyword>
<accession>A0A6L9SBF2</accession>
<feature type="transmembrane region" description="Helical" evidence="9">
    <location>
        <begin position="83"/>
        <end position="100"/>
    </location>
</feature>
<dbReference type="Proteomes" id="UP000475214">
    <property type="component" value="Unassembled WGS sequence"/>
</dbReference>
<feature type="domain" description="Major facilitator superfamily (MFS) profile" evidence="10">
    <location>
        <begin position="12"/>
        <end position="415"/>
    </location>
</feature>
<evidence type="ECO:0000256" key="3">
    <source>
        <dbReference type="ARBA" id="ARBA00022448"/>
    </source>
</evidence>
<dbReference type="RefSeq" id="WP_163739835.1">
    <property type="nucleotide sequence ID" value="NZ_JAAGOA010000011.1"/>
</dbReference>
<evidence type="ECO:0000256" key="9">
    <source>
        <dbReference type="SAM" id="Phobius"/>
    </source>
</evidence>
<feature type="transmembrane region" description="Helical" evidence="9">
    <location>
        <begin position="232"/>
        <end position="251"/>
    </location>
</feature>
<feature type="transmembrane region" description="Helical" evidence="9">
    <location>
        <begin position="49"/>
        <end position="71"/>
    </location>
</feature>
<evidence type="ECO:0000256" key="1">
    <source>
        <dbReference type="ARBA" id="ARBA00004651"/>
    </source>
</evidence>
<dbReference type="PROSITE" id="PS50850">
    <property type="entry name" value="MFS"/>
    <property type="match status" value="1"/>
</dbReference>
<dbReference type="SUPFAM" id="SSF103473">
    <property type="entry name" value="MFS general substrate transporter"/>
    <property type="match status" value="1"/>
</dbReference>
<feature type="transmembrane region" description="Helical" evidence="9">
    <location>
        <begin position="322"/>
        <end position="346"/>
    </location>
</feature>
<evidence type="ECO:0000256" key="7">
    <source>
        <dbReference type="ARBA" id="ARBA00023136"/>
    </source>
</evidence>
<evidence type="ECO:0000259" key="10">
    <source>
        <dbReference type="PROSITE" id="PS50850"/>
    </source>
</evidence>
<feature type="transmembrane region" description="Helical" evidence="9">
    <location>
        <begin position="136"/>
        <end position="154"/>
    </location>
</feature>
<comment type="similarity">
    <text evidence="2">Belongs to the major facilitator superfamily.</text>
</comment>
<evidence type="ECO:0000256" key="2">
    <source>
        <dbReference type="ARBA" id="ARBA00008335"/>
    </source>
</evidence>
<keyword evidence="7 9" id="KW-0472">Membrane</keyword>
<dbReference type="EMBL" id="JAAGOA010000011">
    <property type="protein sequence ID" value="NEE01838.1"/>
    <property type="molecule type" value="Genomic_DNA"/>
</dbReference>
<feature type="transmembrane region" description="Helical" evidence="9">
    <location>
        <begin position="106"/>
        <end position="129"/>
    </location>
</feature>
<evidence type="ECO:0000313" key="12">
    <source>
        <dbReference type="Proteomes" id="UP000475214"/>
    </source>
</evidence>
<proteinExistence type="inferred from homology"/>
<name>A0A6L9SBF2_9ACTN</name>
<sequence>MASATSAQTRSASGRITLGVAAAGTSSFALLYAPQPVLAQLAAEYRLDPATASLAVSVATGALALAVLPIALLSETVGRHRTIVISLLASLVTSMVQPLAPTYAVLLVLRAVQGAAIAGVAGVGAAYLVERLGRSGVAVAVGAMIAGNTIGGMLGRLSVGFSADLLGWRGAFGVVAGVAAGCTALSLASLPRPTTEGRTPMSQRGEPASGPRRPHPRSHLLRALGTALRTPVLLLQYAVAFVGMGAFVAMYNTIGFRLIEQPFALSAAAVSLLFLCYALGAASSVTAGMLVGRVGRRPALAGALLTMAGGAALTLPDALACVVAGFALLTVGFFAAHSVANGWAAAAAPERARGQVSGVYTTSYYLGSSVLGTAGSAVFAHGGWGWLISAVIVVVAGLGTVVAAVAVVAARSSARP</sequence>
<feature type="region of interest" description="Disordered" evidence="8">
    <location>
        <begin position="191"/>
        <end position="216"/>
    </location>
</feature>
<feature type="transmembrane region" description="Helical" evidence="9">
    <location>
        <begin position="166"/>
        <end position="188"/>
    </location>
</feature>
<comment type="subcellular location">
    <subcellularLocation>
        <location evidence="1">Cell membrane</location>
        <topology evidence="1">Multi-pass membrane protein</topology>
    </subcellularLocation>
</comment>
<evidence type="ECO:0000256" key="5">
    <source>
        <dbReference type="ARBA" id="ARBA00022692"/>
    </source>
</evidence>
<keyword evidence="6 9" id="KW-1133">Transmembrane helix</keyword>
<dbReference type="InterPro" id="IPR020846">
    <property type="entry name" value="MFS_dom"/>
</dbReference>
<keyword evidence="4" id="KW-1003">Cell membrane</keyword>
<dbReference type="GO" id="GO:0022857">
    <property type="term" value="F:transmembrane transporter activity"/>
    <property type="evidence" value="ECO:0007669"/>
    <property type="project" value="InterPro"/>
</dbReference>
<dbReference type="InterPro" id="IPR011701">
    <property type="entry name" value="MFS"/>
</dbReference>
<feature type="transmembrane region" description="Helical" evidence="9">
    <location>
        <begin position="386"/>
        <end position="410"/>
    </location>
</feature>
<keyword evidence="12" id="KW-1185">Reference proteome</keyword>
<dbReference type="GO" id="GO:0005886">
    <property type="term" value="C:plasma membrane"/>
    <property type="evidence" value="ECO:0007669"/>
    <property type="project" value="UniProtKB-SubCell"/>
</dbReference>
<feature type="transmembrane region" description="Helical" evidence="9">
    <location>
        <begin position="298"/>
        <end position="316"/>
    </location>
</feature>
<dbReference type="InterPro" id="IPR036259">
    <property type="entry name" value="MFS_trans_sf"/>
</dbReference>
<feature type="transmembrane region" description="Helical" evidence="9">
    <location>
        <begin position="358"/>
        <end position="380"/>
    </location>
</feature>
<evidence type="ECO:0000256" key="6">
    <source>
        <dbReference type="ARBA" id="ARBA00022989"/>
    </source>
</evidence>
<reference evidence="11 12" key="1">
    <citation type="submission" date="2020-02" db="EMBL/GenBank/DDBJ databases">
        <authorList>
            <person name="Li X.-J."/>
            <person name="Han X.-M."/>
        </authorList>
    </citation>
    <scope>NUCLEOTIDE SEQUENCE [LARGE SCALE GENOMIC DNA]</scope>
    <source>
        <strain evidence="11 12">CCTCC AB 2017055</strain>
    </source>
</reference>
<feature type="transmembrane region" description="Helical" evidence="9">
    <location>
        <begin position="263"/>
        <end position="291"/>
    </location>
</feature>
<organism evidence="11 12">
    <name type="scientific">Phytoactinopolyspora halotolerans</name>
    <dbReference type="NCBI Taxonomy" id="1981512"/>
    <lineage>
        <taxon>Bacteria</taxon>
        <taxon>Bacillati</taxon>
        <taxon>Actinomycetota</taxon>
        <taxon>Actinomycetes</taxon>
        <taxon>Jiangellales</taxon>
        <taxon>Jiangellaceae</taxon>
        <taxon>Phytoactinopolyspora</taxon>
    </lineage>
</organism>